<protein>
    <submittedName>
        <fullName evidence="2">CoA-transferase family III</fullName>
    </submittedName>
</protein>
<sequence>MQDRKFEWTKVVSHYKSSPSEKDLSTFTTRDIVQYLWRSLGLPEDSLDSLSVPSDEKPTLPSSFKIGHVAQASIALSALLASQFHGLRNQIPPPKVTVPRQHASIEFKSERLYTINGKPPSSAWGPLSGIHKTSDGYVRVHDGFPNHRRGTKALLGCAPDASREDVSSKIFPWCAIDLEAAAVESGLVISALRSYQQWDALPAAAAVADIPILIRRIGDAPPLSLSGRLGPNADKCLRGLRVLEFSRVIAAPLAGKTLAVHGADVLWVTSPNLPDSPTIDREFGRGKRTIQLDLDLESDYEEALLLAEDADVFIQGYRPGSLASRGFSPKAIIAKRRTRGIVYANMSAYGPTGPWSARRGFDSLVQTCTGMNVSEAEHFDAGEPARSLPCQALDHASGYFLAAGILAALYKQATEGGSWQVDVSLAGTMKHLRSLGQYQGRQGFQAPDYESAADVPTELTENVMTAFGQISSVRHSALIEGVRVGWDIMPKPLGSDEKRWL</sequence>
<dbReference type="PANTHER" id="PTHR48228">
    <property type="entry name" value="SUCCINYL-COA--D-CITRAMALATE COA-TRANSFERASE"/>
    <property type="match status" value="1"/>
</dbReference>
<dbReference type="EMBL" id="JBFXLT010000033">
    <property type="protein sequence ID" value="KAL2814440.1"/>
    <property type="molecule type" value="Genomic_DNA"/>
</dbReference>
<dbReference type="Gene3D" id="3.40.50.10540">
    <property type="entry name" value="Crotonobetainyl-coa:carnitine coa-transferase, domain 1"/>
    <property type="match status" value="1"/>
</dbReference>
<dbReference type="PANTHER" id="PTHR48228:SF4">
    <property type="entry name" value="BLR3030 PROTEIN"/>
    <property type="match status" value="1"/>
</dbReference>
<organism evidence="2 3">
    <name type="scientific">Aspergillus granulosus</name>
    <dbReference type="NCBI Taxonomy" id="176169"/>
    <lineage>
        <taxon>Eukaryota</taxon>
        <taxon>Fungi</taxon>
        <taxon>Dikarya</taxon>
        <taxon>Ascomycota</taxon>
        <taxon>Pezizomycotina</taxon>
        <taxon>Eurotiomycetes</taxon>
        <taxon>Eurotiomycetidae</taxon>
        <taxon>Eurotiales</taxon>
        <taxon>Aspergillaceae</taxon>
        <taxon>Aspergillus</taxon>
        <taxon>Aspergillus subgen. Nidulantes</taxon>
    </lineage>
</organism>
<gene>
    <name evidence="2" type="ORF">BJX63DRAFT_420790</name>
</gene>
<evidence type="ECO:0000313" key="2">
    <source>
        <dbReference type="EMBL" id="KAL2814440.1"/>
    </source>
</evidence>
<dbReference type="InterPro" id="IPR003673">
    <property type="entry name" value="CoA-Trfase_fam_III"/>
</dbReference>
<evidence type="ECO:0000313" key="3">
    <source>
        <dbReference type="Proteomes" id="UP001610334"/>
    </source>
</evidence>
<keyword evidence="3" id="KW-1185">Reference proteome</keyword>
<name>A0ABR4HGH8_9EURO</name>
<evidence type="ECO:0000256" key="1">
    <source>
        <dbReference type="ARBA" id="ARBA00008383"/>
    </source>
</evidence>
<dbReference type="Pfam" id="PF02515">
    <property type="entry name" value="CoA_transf_3"/>
    <property type="match status" value="1"/>
</dbReference>
<comment type="caution">
    <text evidence="2">The sequence shown here is derived from an EMBL/GenBank/DDBJ whole genome shotgun (WGS) entry which is preliminary data.</text>
</comment>
<dbReference type="SUPFAM" id="SSF89796">
    <property type="entry name" value="CoA-transferase family III (CaiB/BaiF)"/>
    <property type="match status" value="2"/>
</dbReference>
<proteinExistence type="inferred from homology"/>
<comment type="similarity">
    <text evidence="1">Belongs to the CoA-transferase III family.</text>
</comment>
<dbReference type="Proteomes" id="UP001610334">
    <property type="component" value="Unassembled WGS sequence"/>
</dbReference>
<dbReference type="InterPro" id="IPR050509">
    <property type="entry name" value="CoA-transferase_III"/>
</dbReference>
<reference evidence="2 3" key="1">
    <citation type="submission" date="2024-07" db="EMBL/GenBank/DDBJ databases">
        <title>Section-level genome sequencing and comparative genomics of Aspergillus sections Usti and Cavernicolus.</title>
        <authorList>
            <consortium name="Lawrence Berkeley National Laboratory"/>
            <person name="Nybo J.L."/>
            <person name="Vesth T.C."/>
            <person name="Theobald S."/>
            <person name="Frisvad J.C."/>
            <person name="Larsen T.O."/>
            <person name="Kjaerboelling I."/>
            <person name="Rothschild-Mancinelli K."/>
            <person name="Lyhne E.K."/>
            <person name="Kogle M.E."/>
            <person name="Barry K."/>
            <person name="Clum A."/>
            <person name="Na H."/>
            <person name="Ledsgaard L."/>
            <person name="Lin J."/>
            <person name="Lipzen A."/>
            <person name="Kuo A."/>
            <person name="Riley R."/>
            <person name="Mondo S."/>
            <person name="Labutti K."/>
            <person name="Haridas S."/>
            <person name="Pangalinan J."/>
            <person name="Salamov A.A."/>
            <person name="Simmons B.A."/>
            <person name="Magnuson J.K."/>
            <person name="Chen J."/>
            <person name="Drula E."/>
            <person name="Henrissat B."/>
            <person name="Wiebenga A."/>
            <person name="Lubbers R.J."/>
            <person name="Gomes A.C."/>
            <person name="Makela M.R."/>
            <person name="Stajich J."/>
            <person name="Grigoriev I.V."/>
            <person name="Mortensen U.H."/>
            <person name="De Vries R.P."/>
            <person name="Baker S.E."/>
            <person name="Andersen M.R."/>
        </authorList>
    </citation>
    <scope>NUCLEOTIDE SEQUENCE [LARGE SCALE GENOMIC DNA]</scope>
    <source>
        <strain evidence="2 3">CBS 588.65</strain>
    </source>
</reference>
<accession>A0ABR4HGH8</accession>
<dbReference type="InterPro" id="IPR023606">
    <property type="entry name" value="CoA-Trfase_III_dom_1_sf"/>
</dbReference>